<dbReference type="PANTHER" id="PTHR46361">
    <property type="entry name" value="ELECTRON CARRIER/ PROTEIN DISULFIDE OXIDOREDUCTASE"/>
    <property type="match status" value="1"/>
</dbReference>
<keyword evidence="3" id="KW-1185">Reference proteome</keyword>
<dbReference type="Pfam" id="PF04784">
    <property type="entry name" value="DUF547"/>
    <property type="match status" value="1"/>
</dbReference>
<dbReference type="PANTHER" id="PTHR46361:SF3">
    <property type="entry name" value="ELECTRON CARRIER_ PROTEIN DISULFIDE OXIDOREDUCTASE"/>
    <property type="match status" value="1"/>
</dbReference>
<evidence type="ECO:0000313" key="3">
    <source>
        <dbReference type="Proteomes" id="UP000279089"/>
    </source>
</evidence>
<dbReference type="Proteomes" id="UP000279089">
    <property type="component" value="Unassembled WGS sequence"/>
</dbReference>
<evidence type="ECO:0000259" key="1">
    <source>
        <dbReference type="Pfam" id="PF04784"/>
    </source>
</evidence>
<gene>
    <name evidence="2" type="ORF">EG028_25305</name>
</gene>
<dbReference type="EMBL" id="RMBX01000015">
    <property type="protein sequence ID" value="RPD38584.1"/>
    <property type="molecule type" value="Genomic_DNA"/>
</dbReference>
<comment type="caution">
    <text evidence="2">The sequence shown here is derived from an EMBL/GenBank/DDBJ whole genome shotgun (WGS) entry which is preliminary data.</text>
</comment>
<feature type="domain" description="DUF547" evidence="1">
    <location>
        <begin position="68"/>
        <end position="187"/>
    </location>
</feature>
<dbReference type="OrthoDB" id="526867at2"/>
<name>A0A3N4M5L7_9BACT</name>
<reference evidence="3" key="1">
    <citation type="submission" date="2018-11" db="EMBL/GenBank/DDBJ databases">
        <title>Chitinophaga lutea sp.nov., isolate from arsenic contaminated soil.</title>
        <authorList>
            <person name="Zong Y."/>
        </authorList>
    </citation>
    <scope>NUCLEOTIDE SEQUENCE [LARGE SCALE GENOMIC DNA]</scope>
    <source>
        <strain evidence="3">YLT18</strain>
    </source>
</reference>
<sequence>MQHLIKPYLVCYTVLSSHEYIHEAQDALIPLSQELLFAARTGNPVVTQLHALSTVNREELRQQLDSDPLKMTFWINVYNAAVQIVLQQNTALYEDRPAFFTKKIITVASQPLCLDDIEHGILRRSGFRLRDGQLLKLLPTAFEKEFRVDRLDHRVHFALNYGARSCPPIDYYEDARIDDQLNIAMKSHLQGEAKQTPGTIFLPAFMDWYRSDFGGKKGMRGILQRLGLPEFEAIRFQQFDWSLFLRNYRD</sequence>
<dbReference type="RefSeq" id="WP_120519081.1">
    <property type="nucleotide sequence ID" value="NZ_QXZY01000015.1"/>
</dbReference>
<accession>A0A3N4M5L7</accession>
<proteinExistence type="predicted"/>
<dbReference type="InterPro" id="IPR006869">
    <property type="entry name" value="DUF547"/>
</dbReference>
<evidence type="ECO:0000313" key="2">
    <source>
        <dbReference type="EMBL" id="RPD38584.1"/>
    </source>
</evidence>
<dbReference type="AlphaFoldDB" id="A0A3N4M5L7"/>
<organism evidence="2 3">
    <name type="scientific">Chitinophaga barathri</name>
    <dbReference type="NCBI Taxonomy" id="1647451"/>
    <lineage>
        <taxon>Bacteria</taxon>
        <taxon>Pseudomonadati</taxon>
        <taxon>Bacteroidota</taxon>
        <taxon>Chitinophagia</taxon>
        <taxon>Chitinophagales</taxon>
        <taxon>Chitinophagaceae</taxon>
        <taxon>Chitinophaga</taxon>
    </lineage>
</organism>
<protein>
    <submittedName>
        <fullName evidence="2">DUF547 domain-containing protein</fullName>
    </submittedName>
</protein>